<dbReference type="AlphaFoldDB" id="M1ILW4"/>
<name>M1ILW4_PSESF</name>
<dbReference type="Gene3D" id="3.90.1680.10">
    <property type="entry name" value="SOS response associated peptidase-like"/>
    <property type="match status" value="1"/>
</dbReference>
<organism evidence="1">
    <name type="scientific">Pseudomonas syringae pv. actinidiae</name>
    <dbReference type="NCBI Taxonomy" id="103796"/>
    <lineage>
        <taxon>Bacteria</taxon>
        <taxon>Pseudomonadati</taxon>
        <taxon>Pseudomonadota</taxon>
        <taxon>Gammaproteobacteria</taxon>
        <taxon>Pseudomonadales</taxon>
        <taxon>Pseudomonadaceae</taxon>
        <taxon>Pseudomonas</taxon>
        <taxon>Pseudomonas syringae</taxon>
    </lineage>
</organism>
<evidence type="ECO:0000313" key="2">
    <source>
        <dbReference type="EMBL" id="AGE82510.1"/>
    </source>
</evidence>
<reference evidence="1" key="2">
    <citation type="journal article" date="2013" name="PLoS ONE">
        <title>Pseudomonas syringae pv. actinidiae from Recent Outbreaks of Kiwifruit Bacterial Canker Belong to Different Clones that Originated in China.</title>
        <authorList>
            <person name="Butler M.I."/>
            <person name="Stockwell P.A."/>
            <person name="Black M.A."/>
            <person name="Day R.C."/>
            <person name="Lamont I.L."/>
            <person name="Poulter R.T.M."/>
        </authorList>
    </citation>
    <scope>NUCLEOTIDE SEQUENCE</scope>
    <source>
        <strain evidence="1">ICMP18744</strain>
        <strain evidence="2">M228</strain>
    </source>
</reference>
<sequence length="49" mass="5542">MKAYHKTHDEKRMEVILPKGSYADWLTAGPEQSAAFMNAYPADRLTVAM</sequence>
<dbReference type="SUPFAM" id="SSF143081">
    <property type="entry name" value="BB1717-like"/>
    <property type="match status" value="1"/>
</dbReference>
<protein>
    <submittedName>
        <fullName evidence="1">Uncharacterized protein</fullName>
    </submittedName>
</protein>
<evidence type="ECO:0000313" key="1">
    <source>
        <dbReference type="EMBL" id="AGE82385.1"/>
    </source>
</evidence>
<dbReference type="EMBL" id="KC148186">
    <property type="protein sequence ID" value="AGE82385.1"/>
    <property type="molecule type" value="Genomic_DNA"/>
</dbReference>
<dbReference type="EMBL" id="KC148187">
    <property type="protein sequence ID" value="AGE82510.1"/>
    <property type="molecule type" value="Genomic_DNA"/>
</dbReference>
<dbReference type="InterPro" id="IPR036590">
    <property type="entry name" value="SRAP-like"/>
</dbReference>
<reference evidence="1" key="1">
    <citation type="submission" date="2012-11" db="EMBL/GenBank/DDBJ databases">
        <authorList>
            <person name="Butler M."/>
            <person name="Stockwell P."/>
            <person name="Black M."/>
            <person name="Day R."/>
            <person name="Zhao Z."/>
            <person name="Huang L."/>
            <person name="Lamont I."/>
            <person name="Poulter R."/>
        </authorList>
    </citation>
    <scope>NUCLEOTIDE SEQUENCE</scope>
    <source>
        <strain evidence="1">ICMP18744</strain>
        <strain evidence="2">M228</strain>
    </source>
</reference>
<proteinExistence type="predicted"/>
<accession>M1ILW4</accession>